<dbReference type="Gene3D" id="3.10.10.10">
    <property type="entry name" value="HIV Type 1 Reverse Transcriptase, subunit A, domain 1"/>
    <property type="match status" value="1"/>
</dbReference>
<feature type="domain" description="Reverse transcriptase" evidence="2">
    <location>
        <begin position="461"/>
        <end position="615"/>
    </location>
</feature>
<dbReference type="RefSeq" id="XP_005101611.1">
    <property type="nucleotide sequence ID" value="XM_005101554.1"/>
</dbReference>
<proteinExistence type="predicted"/>
<dbReference type="CDD" id="cd01647">
    <property type="entry name" value="RT_LTR"/>
    <property type="match status" value="1"/>
</dbReference>
<organism evidence="3 4">
    <name type="scientific">Aplysia californica</name>
    <name type="common">California sea hare</name>
    <dbReference type="NCBI Taxonomy" id="6500"/>
    <lineage>
        <taxon>Eukaryota</taxon>
        <taxon>Metazoa</taxon>
        <taxon>Spiralia</taxon>
        <taxon>Lophotrochozoa</taxon>
        <taxon>Mollusca</taxon>
        <taxon>Gastropoda</taxon>
        <taxon>Heterobranchia</taxon>
        <taxon>Euthyneura</taxon>
        <taxon>Tectipleura</taxon>
        <taxon>Aplysiida</taxon>
        <taxon>Aplysioidea</taxon>
        <taxon>Aplysiidae</taxon>
        <taxon>Aplysia</taxon>
    </lineage>
</organism>
<feature type="region of interest" description="Disordered" evidence="1">
    <location>
        <begin position="91"/>
        <end position="152"/>
    </location>
</feature>
<dbReference type="PANTHER" id="PTHR37984">
    <property type="entry name" value="PROTEIN CBG26694"/>
    <property type="match status" value="1"/>
</dbReference>
<feature type="compositionally biased region" description="Polar residues" evidence="1">
    <location>
        <begin position="139"/>
        <end position="150"/>
    </location>
</feature>
<dbReference type="InterPro" id="IPR043502">
    <property type="entry name" value="DNA/RNA_pol_sf"/>
</dbReference>
<feature type="region of interest" description="Disordered" evidence="1">
    <location>
        <begin position="357"/>
        <end position="386"/>
    </location>
</feature>
<keyword evidence="3" id="KW-1185">Reference proteome</keyword>
<dbReference type="InterPro" id="IPR000477">
    <property type="entry name" value="RT_dom"/>
</dbReference>
<evidence type="ECO:0000256" key="1">
    <source>
        <dbReference type="SAM" id="MobiDB-lite"/>
    </source>
</evidence>
<dbReference type="CDD" id="cd05481">
    <property type="entry name" value="retropepsin_like_LTR_1"/>
    <property type="match status" value="1"/>
</dbReference>
<dbReference type="SUPFAM" id="SSF56672">
    <property type="entry name" value="DNA/RNA polymerases"/>
    <property type="match status" value="1"/>
</dbReference>
<dbReference type="Gene3D" id="3.30.70.270">
    <property type="match status" value="1"/>
</dbReference>
<evidence type="ECO:0000313" key="3">
    <source>
        <dbReference type="Proteomes" id="UP000694888"/>
    </source>
</evidence>
<dbReference type="PANTHER" id="PTHR37984:SF7">
    <property type="entry name" value="INTEGRASE CATALYTIC DOMAIN-CONTAINING PROTEIN"/>
    <property type="match status" value="1"/>
</dbReference>
<dbReference type="InterPro" id="IPR043128">
    <property type="entry name" value="Rev_trsase/Diguanyl_cyclase"/>
</dbReference>
<dbReference type="GeneID" id="101852102"/>
<name>A0ABM0JU91_APLCA</name>
<dbReference type="InterPro" id="IPR050951">
    <property type="entry name" value="Retrovirus_Pol_polyprotein"/>
</dbReference>
<feature type="compositionally biased region" description="Polar residues" evidence="1">
    <location>
        <begin position="361"/>
        <end position="371"/>
    </location>
</feature>
<reference evidence="4" key="1">
    <citation type="submission" date="2025-08" db="UniProtKB">
        <authorList>
            <consortium name="RefSeq"/>
        </authorList>
    </citation>
    <scope>IDENTIFICATION</scope>
</reference>
<evidence type="ECO:0000313" key="4">
    <source>
        <dbReference type="RefSeq" id="XP_005101611.1"/>
    </source>
</evidence>
<dbReference type="Pfam" id="PF00078">
    <property type="entry name" value="RVT_1"/>
    <property type="match status" value="1"/>
</dbReference>
<dbReference type="Proteomes" id="UP000694888">
    <property type="component" value="Unplaced"/>
</dbReference>
<evidence type="ECO:0000259" key="2">
    <source>
        <dbReference type="Pfam" id="PF00078"/>
    </source>
</evidence>
<protein>
    <submittedName>
        <fullName evidence="4">Uncharacterized protein LOC101852102</fullName>
    </submittedName>
</protein>
<accession>A0ABM0JU91</accession>
<gene>
    <name evidence="4" type="primary">LOC101852102</name>
</gene>
<sequence>MSEIQTNLHTIEFKSSGMYRFNSRVQKEGESMDQFVKALKLLTEGCEFDKLQSSLIRDRIIFGTNDHPIKERLLQEDDPTLEDTLKIARSLETPKHELNSMSSQPQVNVHKLMKKAPSSSSRPRFSSQKHRSRPKQFYVPQNTPKSSNIRKPQKCCPNCGNSPHPFSQCPARHQTCNYCRKLHHFKKMCRKLKYINQKTHKIEIGDEEEEEDYEEYTYETLKINSVETEDEAFATLGIQLPRHNSRNTKHKLKVKIDTGSQGNALPFRLYKEMFPQKFDSGGQPTELELDRSKAKITEYGGSQVKQYGTCKIKCSYKEKEENATFYVTEDKGPAILGLPTLRELGLVGTNLEMKLQDRSKNAANARSSPKSNPHKTPESPKASLMTQCPDNFNGIGKFQGKYHIHIDPTVPEVIHPQRKIPLKLKDKIKTELDEMETMGIIKRIKVEEPTAWVNSLVYREKPPGRLRLCLDPKDLNKAILREHHTTQTLEEILPHLSGAKYFSILDAKCGYWNVELDDSSYLTTFNSPFGRYRFLRMPFGLRMSQDVFQAKIDQTFEGCKGVIGIADDIVVFGKTTKEHDANLQNMILRCQETGLKLNPDKCRIKENHIKFYGIICTGEGIKPDPAKVEAIKAMISSRK</sequence>
<feature type="compositionally biased region" description="Low complexity" evidence="1">
    <location>
        <begin position="117"/>
        <end position="126"/>
    </location>
</feature>